<accession>A0AAE1NUD4</accession>
<keyword evidence="7" id="KW-1185">Reference proteome</keyword>
<sequence>MDKPQVNISYLKGKLTYHSEQNGLKRYLIKTKVELRNEENCTQILSIGKPNNLPIKCVLLLGETGVGKTTVVNGVINYLYGVGYHDNYRLCVKEELVSTGPATGVERMETESQTDYISMYILYYQQGMKYKCNFVVIDTPGFADTRGTQHQNNVMKHLEEFLTTDNSIDSLHCIGLVAKACTNRDFTFQKDILNEVVVLLGNNVPEITNLFATFAVEKPVVDQIVRNTGMNFIDMFDFDNGVLFAPHRLSDSVMEEDRSMLEYRWKKMQKQYGTFFTALMNAPTVSVQILKEKKLLQRSLKELKLHVEELARLLTAIETNKKKLIKYELQEERNRDWRQERRIPSKERMKVPEGFHAHNCPKCNQTCIFTYSLDKDDQKAGIIGGLAGVLGGSAAGAAGAAATNMTTSSVAAASSSGMAASIGGWVTYVLGGSVAATEVVVMAGLPLILVGGVVGITIGTVAGAACGKMIKRAYSSNFSSGRGDVCGERGCQHLISQHLTEKERIVEQVNVESMINDDMKELYDVAVSKKNDAMAKLDSGRQKVALNKRQATEDFVWIVIRTKTLTRISQGLQQVNPSELLDQVIAEIRLGHPEHIHHAIHVLNLLKKSIKMVNVSDDEDVSGNCDMVMKLMENIPHES</sequence>
<keyword evidence="3" id="KW-0175">Coiled coil</keyword>
<dbReference type="SUPFAM" id="SSF52540">
    <property type="entry name" value="P-loop containing nucleoside triphosphate hydrolases"/>
    <property type="match status" value="1"/>
</dbReference>
<keyword evidence="4" id="KW-0812">Transmembrane</keyword>
<gene>
    <name evidence="6" type="ORF">Pmani_032118</name>
</gene>
<organism evidence="6 7">
    <name type="scientific">Petrolisthes manimaculis</name>
    <dbReference type="NCBI Taxonomy" id="1843537"/>
    <lineage>
        <taxon>Eukaryota</taxon>
        <taxon>Metazoa</taxon>
        <taxon>Ecdysozoa</taxon>
        <taxon>Arthropoda</taxon>
        <taxon>Crustacea</taxon>
        <taxon>Multicrustacea</taxon>
        <taxon>Malacostraca</taxon>
        <taxon>Eumalacostraca</taxon>
        <taxon>Eucarida</taxon>
        <taxon>Decapoda</taxon>
        <taxon>Pleocyemata</taxon>
        <taxon>Anomura</taxon>
        <taxon>Galatheoidea</taxon>
        <taxon>Porcellanidae</taxon>
        <taxon>Petrolisthes</taxon>
    </lineage>
</organism>
<dbReference type="Gene3D" id="3.40.50.300">
    <property type="entry name" value="P-loop containing nucleotide triphosphate hydrolases"/>
    <property type="match status" value="1"/>
</dbReference>
<evidence type="ECO:0000256" key="4">
    <source>
        <dbReference type="SAM" id="Phobius"/>
    </source>
</evidence>
<keyword evidence="4" id="KW-1133">Transmembrane helix</keyword>
<feature type="transmembrane region" description="Helical" evidence="4">
    <location>
        <begin position="443"/>
        <end position="466"/>
    </location>
</feature>
<evidence type="ECO:0000256" key="2">
    <source>
        <dbReference type="ARBA" id="ARBA00023134"/>
    </source>
</evidence>
<evidence type="ECO:0000256" key="3">
    <source>
        <dbReference type="SAM" id="Coils"/>
    </source>
</evidence>
<evidence type="ECO:0000313" key="7">
    <source>
        <dbReference type="Proteomes" id="UP001292094"/>
    </source>
</evidence>
<name>A0AAE1NUD4_9EUCA</name>
<evidence type="ECO:0000256" key="1">
    <source>
        <dbReference type="ARBA" id="ARBA00022741"/>
    </source>
</evidence>
<keyword evidence="4" id="KW-0472">Membrane</keyword>
<dbReference type="InterPro" id="IPR027417">
    <property type="entry name" value="P-loop_NTPase"/>
</dbReference>
<comment type="caution">
    <text evidence="6">The sequence shown here is derived from an EMBL/GenBank/DDBJ whole genome shotgun (WGS) entry which is preliminary data.</text>
</comment>
<proteinExistence type="predicted"/>
<keyword evidence="2" id="KW-0342">GTP-binding</keyword>
<evidence type="ECO:0000259" key="5">
    <source>
        <dbReference type="Pfam" id="PF00448"/>
    </source>
</evidence>
<feature type="transmembrane region" description="Helical" evidence="4">
    <location>
        <begin position="410"/>
        <end position="431"/>
    </location>
</feature>
<dbReference type="InterPro" id="IPR025662">
    <property type="entry name" value="Sigma_54_int_dom_ATP-bd_1"/>
</dbReference>
<keyword evidence="1" id="KW-0547">Nucleotide-binding</keyword>
<protein>
    <recommendedName>
        <fullName evidence="5">SRP54-type proteins GTP-binding domain-containing protein</fullName>
    </recommendedName>
</protein>
<dbReference type="Proteomes" id="UP001292094">
    <property type="component" value="Unassembled WGS sequence"/>
</dbReference>
<dbReference type="GO" id="GO:0005525">
    <property type="term" value="F:GTP binding"/>
    <property type="evidence" value="ECO:0007669"/>
    <property type="project" value="UniProtKB-KW"/>
</dbReference>
<feature type="domain" description="SRP54-type proteins GTP-binding" evidence="5">
    <location>
        <begin position="57"/>
        <end position="169"/>
    </location>
</feature>
<feature type="transmembrane region" description="Helical" evidence="4">
    <location>
        <begin position="382"/>
        <end position="403"/>
    </location>
</feature>
<evidence type="ECO:0000313" key="6">
    <source>
        <dbReference type="EMBL" id="KAK4295306.1"/>
    </source>
</evidence>
<dbReference type="PANTHER" id="PTHR32046">
    <property type="entry name" value="G DOMAIN-CONTAINING PROTEIN"/>
    <property type="match status" value="1"/>
</dbReference>
<dbReference type="GO" id="GO:0006614">
    <property type="term" value="P:SRP-dependent cotranslational protein targeting to membrane"/>
    <property type="evidence" value="ECO:0007669"/>
    <property type="project" value="InterPro"/>
</dbReference>
<feature type="coiled-coil region" evidence="3">
    <location>
        <begin position="293"/>
        <end position="320"/>
    </location>
</feature>
<dbReference type="AlphaFoldDB" id="A0AAE1NUD4"/>
<dbReference type="PROSITE" id="PS00675">
    <property type="entry name" value="SIGMA54_INTERACT_1"/>
    <property type="match status" value="1"/>
</dbReference>
<dbReference type="EMBL" id="JAWZYT010004106">
    <property type="protein sequence ID" value="KAK4295306.1"/>
    <property type="molecule type" value="Genomic_DNA"/>
</dbReference>
<reference evidence="6" key="1">
    <citation type="submission" date="2023-11" db="EMBL/GenBank/DDBJ databases">
        <title>Genome assemblies of two species of porcelain crab, Petrolisthes cinctipes and Petrolisthes manimaculis (Anomura: Porcellanidae).</title>
        <authorList>
            <person name="Angst P."/>
        </authorList>
    </citation>
    <scope>NUCLEOTIDE SEQUENCE</scope>
    <source>
        <strain evidence="6">PB745_02</strain>
        <tissue evidence="6">Gill</tissue>
    </source>
</reference>
<dbReference type="PANTHER" id="PTHR32046:SF11">
    <property type="entry name" value="IMMUNE-ASSOCIATED NUCLEOTIDE-BINDING PROTEIN 10-LIKE"/>
    <property type="match status" value="1"/>
</dbReference>
<dbReference type="Pfam" id="PF00448">
    <property type="entry name" value="SRP54"/>
    <property type="match status" value="1"/>
</dbReference>
<dbReference type="InterPro" id="IPR000897">
    <property type="entry name" value="SRP54_GTPase_dom"/>
</dbReference>